<keyword evidence="6 10" id="KW-1133">Transmembrane helix</keyword>
<dbReference type="Proteomes" id="UP000515158">
    <property type="component" value="Unplaced"/>
</dbReference>
<evidence type="ECO:0000313" key="11">
    <source>
        <dbReference type="Proteomes" id="UP000515158"/>
    </source>
</evidence>
<comment type="similarity">
    <text evidence="10">Belongs to the insect chemoreceptor superfamily. Heteromeric odorant receptor channel (TC 1.A.69) family.</text>
</comment>
<keyword evidence="9 10" id="KW-0807">Transducer</keyword>
<evidence type="ECO:0000256" key="4">
    <source>
        <dbReference type="ARBA" id="ARBA00022692"/>
    </source>
</evidence>
<evidence type="ECO:0000256" key="3">
    <source>
        <dbReference type="ARBA" id="ARBA00022606"/>
    </source>
</evidence>
<dbReference type="PANTHER" id="PTHR21137:SF35">
    <property type="entry name" value="ODORANT RECEPTOR 19A-RELATED"/>
    <property type="match status" value="1"/>
</dbReference>
<keyword evidence="8 10" id="KW-0675">Receptor</keyword>
<dbReference type="OrthoDB" id="10444356at2759"/>
<dbReference type="InParanoid" id="A0A6P8ZKP9"/>
<dbReference type="AlphaFoldDB" id="A0A6P8ZKP9"/>
<dbReference type="KEGG" id="tpal:117642953"/>
<dbReference type="RefSeq" id="XP_034237484.1">
    <property type="nucleotide sequence ID" value="XM_034381593.1"/>
</dbReference>
<keyword evidence="5 10" id="KW-0552">Olfaction</keyword>
<evidence type="ECO:0000256" key="1">
    <source>
        <dbReference type="ARBA" id="ARBA00004651"/>
    </source>
</evidence>
<comment type="caution">
    <text evidence="10">Lacks conserved residue(s) required for the propagation of feature annotation.</text>
</comment>
<evidence type="ECO:0000256" key="9">
    <source>
        <dbReference type="ARBA" id="ARBA00023224"/>
    </source>
</evidence>
<dbReference type="GO" id="GO:0005886">
    <property type="term" value="C:plasma membrane"/>
    <property type="evidence" value="ECO:0007669"/>
    <property type="project" value="UniProtKB-SubCell"/>
</dbReference>
<feature type="transmembrane region" description="Helical" evidence="10">
    <location>
        <begin position="138"/>
        <end position="158"/>
    </location>
</feature>
<keyword evidence="2" id="KW-1003">Cell membrane</keyword>
<feature type="transmembrane region" description="Helical" evidence="10">
    <location>
        <begin position="41"/>
        <end position="60"/>
    </location>
</feature>
<dbReference type="GO" id="GO:0004984">
    <property type="term" value="F:olfactory receptor activity"/>
    <property type="evidence" value="ECO:0007669"/>
    <property type="project" value="InterPro"/>
</dbReference>
<evidence type="ECO:0000256" key="5">
    <source>
        <dbReference type="ARBA" id="ARBA00022725"/>
    </source>
</evidence>
<keyword evidence="3 10" id="KW-0716">Sensory transduction</keyword>
<feature type="transmembrane region" description="Helical" evidence="10">
    <location>
        <begin position="178"/>
        <end position="205"/>
    </location>
</feature>
<feature type="transmembrane region" description="Helical" evidence="10">
    <location>
        <begin position="321"/>
        <end position="341"/>
    </location>
</feature>
<reference evidence="12" key="1">
    <citation type="submission" date="2025-08" db="UniProtKB">
        <authorList>
            <consortium name="RefSeq"/>
        </authorList>
    </citation>
    <scope>IDENTIFICATION</scope>
    <source>
        <tissue evidence="12">Total insect</tissue>
    </source>
</reference>
<feature type="transmembrane region" description="Helical" evidence="10">
    <location>
        <begin position="66"/>
        <end position="90"/>
    </location>
</feature>
<dbReference type="GO" id="GO:0005549">
    <property type="term" value="F:odorant binding"/>
    <property type="evidence" value="ECO:0007669"/>
    <property type="project" value="InterPro"/>
</dbReference>
<evidence type="ECO:0000313" key="12">
    <source>
        <dbReference type="RefSeq" id="XP_034237484.1"/>
    </source>
</evidence>
<dbReference type="GO" id="GO:0007165">
    <property type="term" value="P:signal transduction"/>
    <property type="evidence" value="ECO:0007669"/>
    <property type="project" value="UniProtKB-KW"/>
</dbReference>
<keyword evidence="4 10" id="KW-0812">Transmembrane</keyword>
<dbReference type="Pfam" id="PF02949">
    <property type="entry name" value="7tm_6"/>
    <property type="match status" value="1"/>
</dbReference>
<organism evidence="12">
    <name type="scientific">Thrips palmi</name>
    <name type="common">Melon thrips</name>
    <dbReference type="NCBI Taxonomy" id="161013"/>
    <lineage>
        <taxon>Eukaryota</taxon>
        <taxon>Metazoa</taxon>
        <taxon>Ecdysozoa</taxon>
        <taxon>Arthropoda</taxon>
        <taxon>Hexapoda</taxon>
        <taxon>Insecta</taxon>
        <taxon>Pterygota</taxon>
        <taxon>Neoptera</taxon>
        <taxon>Paraneoptera</taxon>
        <taxon>Thysanoptera</taxon>
        <taxon>Terebrantia</taxon>
        <taxon>Thripoidea</taxon>
        <taxon>Thripidae</taxon>
        <taxon>Thrips</taxon>
    </lineage>
</organism>
<dbReference type="PANTHER" id="PTHR21137">
    <property type="entry name" value="ODORANT RECEPTOR"/>
    <property type="match status" value="1"/>
</dbReference>
<feature type="transmembrane region" description="Helical" evidence="10">
    <location>
        <begin position="287"/>
        <end position="309"/>
    </location>
</feature>
<name>A0A6P8ZKP9_THRPL</name>
<evidence type="ECO:0000256" key="7">
    <source>
        <dbReference type="ARBA" id="ARBA00023136"/>
    </source>
</evidence>
<dbReference type="GeneID" id="117642953"/>
<evidence type="ECO:0000256" key="10">
    <source>
        <dbReference type="RuleBase" id="RU351113"/>
    </source>
</evidence>
<dbReference type="InterPro" id="IPR004117">
    <property type="entry name" value="7tm6_olfct_rcpt"/>
</dbReference>
<gene>
    <name evidence="12" type="primary">LOC117642953</name>
</gene>
<keyword evidence="11" id="KW-1185">Reference proteome</keyword>
<evidence type="ECO:0000256" key="2">
    <source>
        <dbReference type="ARBA" id="ARBA00022475"/>
    </source>
</evidence>
<evidence type="ECO:0000256" key="8">
    <source>
        <dbReference type="ARBA" id="ARBA00023170"/>
    </source>
</evidence>
<accession>A0A6P8ZKP9</accession>
<evidence type="ECO:0000256" key="6">
    <source>
        <dbReference type="ARBA" id="ARBA00022989"/>
    </source>
</evidence>
<sequence length="355" mass="40749">MEPTTDPLAERVLETPVRLMRVVWAWPDATRSALKANVAHIILFKSIFWVTMASVVYIAWGQYDNMVTVLSSTSDIVAGFVVMCKIHYIFRNGDQLREMRSALQYSFQGVEDMLAPEEAREANRRCLDKARKFCRYMMLLYAPLAASGVGLNVANMFLSRETRQFNIKVPAFVTQTDWIYWPLFFCSMILFTSFMFMSGGFDTLFLSLCMHMRCKCEILRKLFRHANQRNAGPGEGREYEYWHHDGTDYGNAPTALSTRSSREVEAALRACAYYHQQLIKIRDTTELVFNNVTLILMAYLLLGLGIPALRMMYDTLDASAAVYLMLYTTWNFAQLLFYCWFADTVAYSVSAFTGG</sequence>
<dbReference type="FunCoup" id="A0A6P8ZKP9">
    <property type="interactions" value="29"/>
</dbReference>
<comment type="subcellular location">
    <subcellularLocation>
        <location evidence="1 10">Cell membrane</location>
        <topology evidence="1 10">Multi-pass membrane protein</topology>
    </subcellularLocation>
</comment>
<proteinExistence type="inferred from homology"/>
<keyword evidence="7 10" id="KW-0472">Membrane</keyword>
<protein>
    <recommendedName>
        <fullName evidence="10">Odorant receptor</fullName>
    </recommendedName>
</protein>